<protein>
    <recommendedName>
        <fullName evidence="4">acyl-CoA oxidase</fullName>
        <ecNumber evidence="4">1.3.3.6</ecNumber>
    </recommendedName>
</protein>
<sequence length="640" mass="67994">MAADAGIDVAALQKVLDGRWAAVRDDVREQMGQIRLHPDPDLSTDEHRERVTDGMFQIAQSGRPRTGFDPAHGGGGDVGGVVTAFQMLGYGDLSLLVKAGVQWGLFGGAVQELGTARHHDRYLRAIMDGDLPGCFAMTETGHGSDVQNLGTTATYDPATQEFVVHTPGPSARKDYIGNAARDGRMAVVFAQLITGGRSHGVHALLVPIRSGSGAALPGVTITDCGRKAGLNGVDNGRLAFDHVRVPREALLNRFADVAPDGTYSSSIENETRRFFTMLGTLVRGRISVAGGAGSAAQKALAIAVRYGETRRQFSDPATGEEVVVLDYLAHQRKLLPALATTYALHFAQEELVSAMHDVQAPGAASDEDAQRALETKAAGVKAVGTWHATATIQACREACGGAGYLAENLLPQLKADTDVFTTFEGDNTVLLQLVAKGLLSEYGARVKGLSPLGMARFVGDQVAGAVVERSGVQALVGQVRHRDLRDRAYQRRLLADREEHLLASLARRLRAALAPGADQFGIFNAAQNHLLRAARAHVDRVVFDAFAAAVERTGDAGVRALLAQVCDLHALSVIEAERAWFVEHGRFTAARSRAVTAAVNELCGALRPHARTLVDGFGIPEGWLACPLLGIEAPAPPAHA</sequence>
<dbReference type="GO" id="GO:0003997">
    <property type="term" value="F:acyl-CoA oxidase activity"/>
    <property type="evidence" value="ECO:0007669"/>
    <property type="project" value="UniProtKB-EC"/>
</dbReference>
<keyword evidence="8" id="KW-0560">Oxidoreductase</keyword>
<feature type="domain" description="Acyl-CoA oxidase C-alpha1" evidence="13">
    <location>
        <begin position="279"/>
        <end position="439"/>
    </location>
</feature>
<dbReference type="AlphaFoldDB" id="A0A848DRS9"/>
<dbReference type="InterPro" id="IPR036250">
    <property type="entry name" value="AcylCo_DH-like_C"/>
</dbReference>
<dbReference type="GO" id="GO:0005504">
    <property type="term" value="F:fatty acid binding"/>
    <property type="evidence" value="ECO:0007669"/>
    <property type="project" value="TreeGrafter"/>
</dbReference>
<comment type="cofactor">
    <cofactor evidence="1">
        <name>FAD</name>
        <dbReference type="ChEBI" id="CHEBI:57692"/>
    </cofactor>
</comment>
<dbReference type="InterPro" id="IPR037069">
    <property type="entry name" value="AcylCoA_DH/ox_N_sf"/>
</dbReference>
<dbReference type="PANTHER" id="PTHR10909">
    <property type="entry name" value="ELECTRON TRANSPORT OXIDOREDUCTASE"/>
    <property type="match status" value="1"/>
</dbReference>
<dbReference type="Proteomes" id="UP000586918">
    <property type="component" value="Unassembled WGS sequence"/>
</dbReference>
<dbReference type="GO" id="GO:0071949">
    <property type="term" value="F:FAD binding"/>
    <property type="evidence" value="ECO:0007669"/>
    <property type="project" value="InterPro"/>
</dbReference>
<comment type="subcellular location">
    <subcellularLocation>
        <location evidence="2">Peroxisome</location>
    </subcellularLocation>
</comment>
<evidence type="ECO:0000256" key="7">
    <source>
        <dbReference type="ARBA" id="ARBA00022832"/>
    </source>
</evidence>
<evidence type="ECO:0000256" key="2">
    <source>
        <dbReference type="ARBA" id="ARBA00004275"/>
    </source>
</evidence>
<comment type="similarity">
    <text evidence="3">Belongs to the acyl-CoA oxidase family.</text>
</comment>
<dbReference type="FunFam" id="2.40.110.10:FF:000005">
    <property type="entry name" value="Acyl-coenzyme A oxidase"/>
    <property type="match status" value="1"/>
</dbReference>
<keyword evidence="9" id="KW-0443">Lipid metabolism</keyword>
<evidence type="ECO:0000313" key="15">
    <source>
        <dbReference type="Proteomes" id="UP000586918"/>
    </source>
</evidence>
<feature type="non-terminal residue" evidence="14">
    <location>
        <position position="640"/>
    </location>
</feature>
<dbReference type="GO" id="GO:0055088">
    <property type="term" value="P:lipid homeostasis"/>
    <property type="evidence" value="ECO:0007669"/>
    <property type="project" value="TreeGrafter"/>
</dbReference>
<dbReference type="EMBL" id="JAAXKZ010000164">
    <property type="protein sequence ID" value="NMH95213.1"/>
    <property type="molecule type" value="Genomic_DNA"/>
</dbReference>
<keyword evidence="7" id="KW-0276">Fatty acid metabolism</keyword>
<dbReference type="FunFam" id="1.20.140.10:FF:000007">
    <property type="entry name" value="Acyl-coenzyme A oxidase"/>
    <property type="match status" value="1"/>
</dbReference>
<dbReference type="PANTHER" id="PTHR10909:SF382">
    <property type="entry name" value="ACYL-COENZYME A OXIDASE"/>
    <property type="match status" value="1"/>
</dbReference>
<keyword evidence="10" id="KW-0576">Peroxisome</keyword>
<keyword evidence="5" id="KW-0285">Flavoprotein</keyword>
<accession>A0A848DRS9</accession>
<evidence type="ECO:0000256" key="1">
    <source>
        <dbReference type="ARBA" id="ARBA00001974"/>
    </source>
</evidence>
<reference evidence="14 15" key="1">
    <citation type="submission" date="2020-04" db="EMBL/GenBank/DDBJ databases">
        <authorList>
            <person name="Klaysubun C."/>
            <person name="Duangmal K."/>
            <person name="Lipun K."/>
        </authorList>
    </citation>
    <scope>NUCLEOTIDE SEQUENCE [LARGE SCALE GENOMIC DNA]</scope>
    <source>
        <strain evidence="14 15">DSM 45300</strain>
    </source>
</reference>
<dbReference type="SUPFAM" id="SSF56645">
    <property type="entry name" value="Acyl-CoA dehydrogenase NM domain-like"/>
    <property type="match status" value="1"/>
</dbReference>
<evidence type="ECO:0000313" key="14">
    <source>
        <dbReference type="EMBL" id="NMH95213.1"/>
    </source>
</evidence>
<evidence type="ECO:0000256" key="5">
    <source>
        <dbReference type="ARBA" id="ARBA00022630"/>
    </source>
</evidence>
<dbReference type="SUPFAM" id="SSF47203">
    <property type="entry name" value="Acyl-CoA dehydrogenase C-terminal domain-like"/>
    <property type="match status" value="2"/>
</dbReference>
<dbReference type="InterPro" id="IPR002655">
    <property type="entry name" value="Acyl-CoA_oxidase_C"/>
</dbReference>
<keyword evidence="15" id="KW-1185">Reference proteome</keyword>
<dbReference type="Gene3D" id="2.40.110.10">
    <property type="entry name" value="Butyryl-CoA Dehydrogenase, subunit A, domain 2"/>
    <property type="match status" value="1"/>
</dbReference>
<evidence type="ECO:0000256" key="6">
    <source>
        <dbReference type="ARBA" id="ARBA00022827"/>
    </source>
</evidence>
<evidence type="ECO:0000256" key="4">
    <source>
        <dbReference type="ARBA" id="ARBA00012870"/>
    </source>
</evidence>
<evidence type="ECO:0000256" key="10">
    <source>
        <dbReference type="ARBA" id="ARBA00023140"/>
    </source>
</evidence>
<dbReference type="FunFam" id="1.20.140.10:FF:000010">
    <property type="entry name" value="Acyl-coenzyme A oxidase"/>
    <property type="match status" value="1"/>
</dbReference>
<dbReference type="Pfam" id="PF01756">
    <property type="entry name" value="ACOX"/>
    <property type="match status" value="1"/>
</dbReference>
<evidence type="ECO:0000256" key="3">
    <source>
        <dbReference type="ARBA" id="ARBA00006288"/>
    </source>
</evidence>
<organism evidence="14 15">
    <name type="scientific">Pseudonocardia bannensis</name>
    <dbReference type="NCBI Taxonomy" id="630973"/>
    <lineage>
        <taxon>Bacteria</taxon>
        <taxon>Bacillati</taxon>
        <taxon>Actinomycetota</taxon>
        <taxon>Actinomycetes</taxon>
        <taxon>Pseudonocardiales</taxon>
        <taxon>Pseudonocardiaceae</taxon>
        <taxon>Pseudonocardia</taxon>
    </lineage>
</organism>
<dbReference type="Gene3D" id="1.20.140.10">
    <property type="entry name" value="Butyryl-CoA Dehydrogenase, subunit A, domain 3"/>
    <property type="match status" value="2"/>
</dbReference>
<keyword evidence="6" id="KW-0274">FAD</keyword>
<feature type="domain" description="Acyl-CoA oxidase/dehydrogenase middle" evidence="12">
    <location>
        <begin position="134"/>
        <end position="243"/>
    </location>
</feature>
<dbReference type="EC" id="1.3.3.6" evidence="4"/>
<evidence type="ECO:0000259" key="12">
    <source>
        <dbReference type="Pfam" id="PF02770"/>
    </source>
</evidence>
<dbReference type="InterPro" id="IPR012258">
    <property type="entry name" value="Acyl-CoA_oxidase"/>
</dbReference>
<comment type="caution">
    <text evidence="14">The sequence shown here is derived from an EMBL/GenBank/DDBJ whole genome shotgun (WGS) entry which is preliminary data.</text>
</comment>
<dbReference type="InterPro" id="IPR055060">
    <property type="entry name" value="ACOX_C_alpha1"/>
</dbReference>
<name>A0A848DRS9_9PSEU</name>
<evidence type="ECO:0000256" key="8">
    <source>
        <dbReference type="ARBA" id="ARBA00023002"/>
    </source>
</evidence>
<dbReference type="InterPro" id="IPR009100">
    <property type="entry name" value="AcylCoA_DH/oxidase_NM_dom_sf"/>
</dbReference>
<dbReference type="Pfam" id="PF02770">
    <property type="entry name" value="Acyl-CoA_dh_M"/>
    <property type="match status" value="1"/>
</dbReference>
<gene>
    <name evidence="14" type="ORF">HF519_27380</name>
</gene>
<evidence type="ECO:0000259" key="11">
    <source>
        <dbReference type="Pfam" id="PF01756"/>
    </source>
</evidence>
<evidence type="ECO:0000259" key="13">
    <source>
        <dbReference type="Pfam" id="PF22924"/>
    </source>
</evidence>
<dbReference type="InterPro" id="IPR006091">
    <property type="entry name" value="Acyl-CoA_Oxase/DH_mid-dom"/>
</dbReference>
<proteinExistence type="inferred from homology"/>
<dbReference type="Gene3D" id="1.10.540.10">
    <property type="entry name" value="Acyl-CoA dehydrogenase/oxidase, N-terminal domain"/>
    <property type="match status" value="1"/>
</dbReference>
<dbReference type="PIRSF" id="PIRSF000168">
    <property type="entry name" value="Acyl-CoA_oxidase"/>
    <property type="match status" value="1"/>
</dbReference>
<evidence type="ECO:0000256" key="9">
    <source>
        <dbReference type="ARBA" id="ARBA00023098"/>
    </source>
</evidence>
<dbReference type="GO" id="GO:0033540">
    <property type="term" value="P:fatty acid beta-oxidation using acyl-CoA oxidase"/>
    <property type="evidence" value="ECO:0007669"/>
    <property type="project" value="TreeGrafter"/>
</dbReference>
<dbReference type="Pfam" id="PF22924">
    <property type="entry name" value="ACOX_C_alpha1"/>
    <property type="match status" value="1"/>
</dbReference>
<dbReference type="InterPro" id="IPR046373">
    <property type="entry name" value="Acyl-CoA_Oxase/DH_mid-dom_sf"/>
</dbReference>
<feature type="domain" description="Acyl-CoA oxidase C-terminal" evidence="11">
    <location>
        <begin position="500"/>
        <end position="627"/>
    </location>
</feature>